<dbReference type="AlphaFoldDB" id="X0UB70"/>
<sequence length="62" mass="7173">MKAKTLEELRAYRYATYERWKSSLPYNPNKCGAVTQSFGCQCLRAVAGPNKLYCRQHAKMLK</sequence>
<gene>
    <name evidence="1" type="ORF">S01H1_21665</name>
</gene>
<evidence type="ECO:0000313" key="1">
    <source>
        <dbReference type="EMBL" id="GAF96571.1"/>
    </source>
</evidence>
<protein>
    <submittedName>
        <fullName evidence="1">Uncharacterized protein</fullName>
    </submittedName>
</protein>
<accession>X0UB70</accession>
<comment type="caution">
    <text evidence="1">The sequence shown here is derived from an EMBL/GenBank/DDBJ whole genome shotgun (WGS) entry which is preliminary data.</text>
</comment>
<name>X0UB70_9ZZZZ</name>
<proteinExistence type="predicted"/>
<reference evidence="1" key="1">
    <citation type="journal article" date="2014" name="Front. Microbiol.">
        <title>High frequency of phylogenetically diverse reductive dehalogenase-homologous genes in deep subseafloor sedimentary metagenomes.</title>
        <authorList>
            <person name="Kawai M."/>
            <person name="Futagami T."/>
            <person name="Toyoda A."/>
            <person name="Takaki Y."/>
            <person name="Nishi S."/>
            <person name="Hori S."/>
            <person name="Arai W."/>
            <person name="Tsubouchi T."/>
            <person name="Morono Y."/>
            <person name="Uchiyama I."/>
            <person name="Ito T."/>
            <person name="Fujiyama A."/>
            <person name="Inagaki F."/>
            <person name="Takami H."/>
        </authorList>
    </citation>
    <scope>NUCLEOTIDE SEQUENCE</scope>
    <source>
        <strain evidence="1">Expedition CK06-06</strain>
    </source>
</reference>
<dbReference type="EMBL" id="BARS01012055">
    <property type="protein sequence ID" value="GAF96571.1"/>
    <property type="molecule type" value="Genomic_DNA"/>
</dbReference>
<organism evidence="1">
    <name type="scientific">marine sediment metagenome</name>
    <dbReference type="NCBI Taxonomy" id="412755"/>
    <lineage>
        <taxon>unclassified sequences</taxon>
        <taxon>metagenomes</taxon>
        <taxon>ecological metagenomes</taxon>
    </lineage>
</organism>